<dbReference type="GO" id="GO:0004594">
    <property type="term" value="F:pantothenate kinase activity"/>
    <property type="evidence" value="ECO:0007669"/>
    <property type="project" value="UniProtKB-UniRule"/>
</dbReference>
<comment type="caution">
    <text evidence="17">The sequence shown here is derived from an EMBL/GenBank/DDBJ whole genome shotgun (WGS) entry which is preliminary data.</text>
</comment>
<dbReference type="EMBL" id="JABZFV010000010">
    <property type="protein sequence ID" value="MBF0934285.1"/>
    <property type="molecule type" value="Genomic_DNA"/>
</dbReference>
<evidence type="ECO:0000313" key="18">
    <source>
        <dbReference type="Proteomes" id="UP000757900"/>
    </source>
</evidence>
<evidence type="ECO:0000256" key="6">
    <source>
        <dbReference type="ARBA" id="ARBA00015080"/>
    </source>
</evidence>
<evidence type="ECO:0000256" key="10">
    <source>
        <dbReference type="ARBA" id="ARBA00022777"/>
    </source>
</evidence>
<keyword evidence="10 14" id="KW-0418">Kinase</keyword>
<keyword evidence="11 14" id="KW-0067">ATP-binding</keyword>
<dbReference type="HAMAP" id="MF_00215">
    <property type="entry name" value="Pantothen_kinase_1"/>
    <property type="match status" value="1"/>
</dbReference>
<evidence type="ECO:0000256" key="9">
    <source>
        <dbReference type="ARBA" id="ARBA00022741"/>
    </source>
</evidence>
<keyword evidence="7 14" id="KW-0963">Cytoplasm</keyword>
<name>A0A929MQ71_ABIDE</name>
<dbReference type="GO" id="GO:0005524">
    <property type="term" value="F:ATP binding"/>
    <property type="evidence" value="ECO:0007669"/>
    <property type="project" value="UniProtKB-UniRule"/>
</dbReference>
<evidence type="ECO:0000256" key="12">
    <source>
        <dbReference type="ARBA" id="ARBA00022993"/>
    </source>
</evidence>
<dbReference type="PANTHER" id="PTHR10285">
    <property type="entry name" value="URIDINE KINASE"/>
    <property type="match status" value="1"/>
</dbReference>
<evidence type="ECO:0000256" key="11">
    <source>
        <dbReference type="ARBA" id="ARBA00022840"/>
    </source>
</evidence>
<evidence type="ECO:0000256" key="8">
    <source>
        <dbReference type="ARBA" id="ARBA00022679"/>
    </source>
</evidence>
<evidence type="ECO:0000259" key="16">
    <source>
        <dbReference type="Pfam" id="PF00485"/>
    </source>
</evidence>
<comment type="similarity">
    <text evidence="4 14 15">Belongs to the prokaryotic pantothenate kinase family.</text>
</comment>
<dbReference type="AlphaFoldDB" id="A0A929MQ71"/>
<dbReference type="GO" id="GO:0015937">
    <property type="term" value="P:coenzyme A biosynthetic process"/>
    <property type="evidence" value="ECO:0007669"/>
    <property type="project" value="UniProtKB-UniRule"/>
</dbReference>
<feature type="binding site" evidence="14">
    <location>
        <begin position="94"/>
        <end position="101"/>
    </location>
    <ligand>
        <name>ATP</name>
        <dbReference type="ChEBI" id="CHEBI:30616"/>
    </ligand>
</feature>
<organism evidence="17 18">
    <name type="scientific">Abiotrophia defectiva</name>
    <name type="common">Streptococcus defectivus</name>
    <dbReference type="NCBI Taxonomy" id="46125"/>
    <lineage>
        <taxon>Bacteria</taxon>
        <taxon>Bacillati</taxon>
        <taxon>Bacillota</taxon>
        <taxon>Bacilli</taxon>
        <taxon>Lactobacillales</taxon>
        <taxon>Aerococcaceae</taxon>
        <taxon>Abiotrophia</taxon>
    </lineage>
</organism>
<evidence type="ECO:0000256" key="3">
    <source>
        <dbReference type="ARBA" id="ARBA00005225"/>
    </source>
</evidence>
<feature type="domain" description="Phosphoribulokinase/uridine kinase" evidence="16">
    <location>
        <begin position="89"/>
        <end position="225"/>
    </location>
</feature>
<evidence type="ECO:0000256" key="1">
    <source>
        <dbReference type="ARBA" id="ARBA00001206"/>
    </source>
</evidence>
<evidence type="ECO:0000256" key="4">
    <source>
        <dbReference type="ARBA" id="ARBA00006087"/>
    </source>
</evidence>
<evidence type="ECO:0000256" key="7">
    <source>
        <dbReference type="ARBA" id="ARBA00022490"/>
    </source>
</evidence>
<dbReference type="Proteomes" id="UP000757900">
    <property type="component" value="Unassembled WGS sequence"/>
</dbReference>
<dbReference type="InterPro" id="IPR004566">
    <property type="entry name" value="PanK"/>
</dbReference>
<evidence type="ECO:0000256" key="15">
    <source>
        <dbReference type="RuleBase" id="RU003530"/>
    </source>
</evidence>
<evidence type="ECO:0000256" key="14">
    <source>
        <dbReference type="HAMAP-Rule" id="MF_00215"/>
    </source>
</evidence>
<comment type="pathway">
    <text evidence="3 14 15">Cofactor biosynthesis; coenzyme A biosynthesis; CoA from (R)-pantothenate: step 1/5.</text>
</comment>
<gene>
    <name evidence="14" type="primary">coaA</name>
    <name evidence="17" type="ORF">HXK00_01415</name>
</gene>
<dbReference type="InterPro" id="IPR027417">
    <property type="entry name" value="P-loop_NTPase"/>
</dbReference>
<dbReference type="CDD" id="cd02025">
    <property type="entry name" value="PanK"/>
    <property type="match status" value="1"/>
</dbReference>
<evidence type="ECO:0000313" key="17">
    <source>
        <dbReference type="EMBL" id="MBF0934285.1"/>
    </source>
</evidence>
<keyword evidence="12 14" id="KW-0173">Coenzyme A biosynthesis</keyword>
<dbReference type="NCBIfam" id="TIGR00554">
    <property type="entry name" value="panK_bact"/>
    <property type="match status" value="1"/>
</dbReference>
<dbReference type="Gene3D" id="3.40.50.300">
    <property type="entry name" value="P-loop containing nucleotide triphosphate hydrolases"/>
    <property type="match status" value="1"/>
</dbReference>
<reference evidence="17" key="1">
    <citation type="submission" date="2020-04" db="EMBL/GenBank/DDBJ databases">
        <title>Deep metagenomics examines the oral microbiome during advanced dental caries in children, revealing novel taxa and co-occurrences with host molecules.</title>
        <authorList>
            <person name="Baker J.L."/>
            <person name="Morton J.T."/>
            <person name="Dinis M."/>
            <person name="Alvarez R."/>
            <person name="Tran N.C."/>
            <person name="Knight R."/>
            <person name="Edlund A."/>
        </authorList>
    </citation>
    <scope>NUCLEOTIDE SEQUENCE</scope>
    <source>
        <strain evidence="17">JCVI_23_bin.16</strain>
    </source>
</reference>
<comment type="catalytic activity">
    <reaction evidence="1 14 15">
        <text>(R)-pantothenate + ATP = (R)-4'-phosphopantothenate + ADP + H(+)</text>
        <dbReference type="Rhea" id="RHEA:16373"/>
        <dbReference type="ChEBI" id="CHEBI:10986"/>
        <dbReference type="ChEBI" id="CHEBI:15378"/>
        <dbReference type="ChEBI" id="CHEBI:29032"/>
        <dbReference type="ChEBI" id="CHEBI:30616"/>
        <dbReference type="ChEBI" id="CHEBI:456216"/>
        <dbReference type="EC" id="2.7.1.33"/>
    </reaction>
</comment>
<keyword evidence="9 14" id="KW-0547">Nucleotide-binding</keyword>
<proteinExistence type="inferred from homology"/>
<keyword evidence="8 14" id="KW-0808">Transferase</keyword>
<dbReference type="EC" id="2.7.1.33" evidence="5 14"/>
<dbReference type="Pfam" id="PF00485">
    <property type="entry name" value="PRK"/>
    <property type="match status" value="1"/>
</dbReference>
<evidence type="ECO:0000256" key="5">
    <source>
        <dbReference type="ARBA" id="ARBA00012102"/>
    </source>
</evidence>
<protein>
    <recommendedName>
        <fullName evidence="6 14">Pantothenate kinase</fullName>
        <ecNumber evidence="5 14">2.7.1.33</ecNumber>
    </recommendedName>
    <alternativeName>
        <fullName evidence="13 14">Pantothenic acid kinase</fullName>
    </alternativeName>
</protein>
<sequence>MSLEMFTRYAPQEWQKLHQEGQPIPQVHELARLVSLNDRLSQADVATIYAPMIHYLDMMMTYQQAYQSAKYQFLQGQNHPSLQSHQPFVIGISGSVAVGKSTTARVLHELLSRTYPERKVALMTTDGFLYPNAELIRRGILGRKGFPDSYDMPRLLDFMQRIKTRKGPVSYPVYSHQVYDVLVGQEAVMEDSDILIVEGINVLQLPQNQKLYVSDFFDVSIYIDANPVHIQRWYMERFELLLDLAKQDPHNYYFDLSQKPREQARQYANEAWQTINLVNLIQNIAPTRERADLILHKASNHLVDSIYVRNY</sequence>
<evidence type="ECO:0000256" key="13">
    <source>
        <dbReference type="ARBA" id="ARBA00032866"/>
    </source>
</evidence>
<comment type="subcellular location">
    <subcellularLocation>
        <location evidence="2 14 15">Cytoplasm</location>
    </subcellularLocation>
</comment>
<evidence type="ECO:0000256" key="2">
    <source>
        <dbReference type="ARBA" id="ARBA00004496"/>
    </source>
</evidence>
<dbReference type="SUPFAM" id="SSF52540">
    <property type="entry name" value="P-loop containing nucleoside triphosphate hydrolases"/>
    <property type="match status" value="1"/>
</dbReference>
<dbReference type="GO" id="GO:0005737">
    <property type="term" value="C:cytoplasm"/>
    <property type="evidence" value="ECO:0007669"/>
    <property type="project" value="UniProtKB-SubCell"/>
</dbReference>
<dbReference type="InterPro" id="IPR006083">
    <property type="entry name" value="PRK/URK"/>
</dbReference>
<dbReference type="PIRSF" id="PIRSF000545">
    <property type="entry name" value="Pantothenate_kin"/>
    <property type="match status" value="1"/>
</dbReference>
<accession>A0A929MQ71</accession>